<feature type="transmembrane region" description="Helical" evidence="1">
    <location>
        <begin position="20"/>
        <end position="40"/>
    </location>
</feature>
<dbReference type="Proteomes" id="UP001054945">
    <property type="component" value="Unassembled WGS sequence"/>
</dbReference>
<dbReference type="AlphaFoldDB" id="A0AAV4Q485"/>
<dbReference type="EMBL" id="BPLR01005641">
    <property type="protein sequence ID" value="GIY03916.1"/>
    <property type="molecule type" value="Genomic_DNA"/>
</dbReference>
<organism evidence="2 3">
    <name type="scientific">Caerostris extrusa</name>
    <name type="common">Bark spider</name>
    <name type="synonym">Caerostris bankana</name>
    <dbReference type="NCBI Taxonomy" id="172846"/>
    <lineage>
        <taxon>Eukaryota</taxon>
        <taxon>Metazoa</taxon>
        <taxon>Ecdysozoa</taxon>
        <taxon>Arthropoda</taxon>
        <taxon>Chelicerata</taxon>
        <taxon>Arachnida</taxon>
        <taxon>Araneae</taxon>
        <taxon>Araneomorphae</taxon>
        <taxon>Entelegynae</taxon>
        <taxon>Araneoidea</taxon>
        <taxon>Araneidae</taxon>
        <taxon>Caerostris</taxon>
    </lineage>
</organism>
<evidence type="ECO:0000313" key="2">
    <source>
        <dbReference type="EMBL" id="GIY03916.1"/>
    </source>
</evidence>
<evidence type="ECO:0000256" key="1">
    <source>
        <dbReference type="SAM" id="Phobius"/>
    </source>
</evidence>
<reference evidence="2 3" key="1">
    <citation type="submission" date="2021-06" db="EMBL/GenBank/DDBJ databases">
        <title>Caerostris extrusa draft genome.</title>
        <authorList>
            <person name="Kono N."/>
            <person name="Arakawa K."/>
        </authorList>
    </citation>
    <scope>NUCLEOTIDE SEQUENCE [LARGE SCALE GENOMIC DNA]</scope>
</reference>
<gene>
    <name evidence="2" type="ORF">CEXT_708221</name>
</gene>
<proteinExistence type="predicted"/>
<keyword evidence="1" id="KW-0812">Transmembrane</keyword>
<accession>A0AAV4Q485</accession>
<name>A0AAV4Q485_CAEEX</name>
<keyword evidence="1" id="KW-1133">Transmembrane helix</keyword>
<keyword evidence="3" id="KW-1185">Reference proteome</keyword>
<keyword evidence="1" id="KW-0472">Membrane</keyword>
<protein>
    <submittedName>
        <fullName evidence="2">Uncharacterized protein</fullName>
    </submittedName>
</protein>
<comment type="caution">
    <text evidence="2">The sequence shown here is derived from an EMBL/GenBank/DDBJ whole genome shotgun (WGS) entry which is preliminary data.</text>
</comment>
<evidence type="ECO:0000313" key="3">
    <source>
        <dbReference type="Proteomes" id="UP001054945"/>
    </source>
</evidence>
<sequence>MPQWGRLKEGFSQVHGRFLFHFFPLLFPCFGSTTCGFVALSQKDRHRTCHSGQQLRLKPAVCSLAGATSMHGCYFLYPLNHRGGMVGILKIALMPRTVNRLDGDENDPHKGRIKAFYSGGSPQTYYIAVYATVNGKKNVVLPVRRTLNLK</sequence>